<proteinExistence type="predicted"/>
<feature type="compositionally biased region" description="Basic and acidic residues" evidence="1">
    <location>
        <begin position="35"/>
        <end position="45"/>
    </location>
</feature>
<keyword evidence="3" id="KW-1185">Reference proteome</keyword>
<evidence type="ECO:0000256" key="1">
    <source>
        <dbReference type="SAM" id="MobiDB-lite"/>
    </source>
</evidence>
<comment type="caution">
    <text evidence="2">The sequence shown here is derived from an EMBL/GenBank/DDBJ whole genome shotgun (WGS) entry which is preliminary data.</text>
</comment>
<dbReference type="EMBL" id="BSDZ01000044">
    <property type="protein sequence ID" value="GLI66840.1"/>
    <property type="molecule type" value="Genomic_DNA"/>
</dbReference>
<evidence type="ECO:0000313" key="2">
    <source>
        <dbReference type="EMBL" id="GLI66840.1"/>
    </source>
</evidence>
<dbReference type="Proteomes" id="UP001165090">
    <property type="component" value="Unassembled WGS sequence"/>
</dbReference>
<organism evidence="2 3">
    <name type="scientific">Volvox africanus</name>
    <dbReference type="NCBI Taxonomy" id="51714"/>
    <lineage>
        <taxon>Eukaryota</taxon>
        <taxon>Viridiplantae</taxon>
        <taxon>Chlorophyta</taxon>
        <taxon>core chlorophytes</taxon>
        <taxon>Chlorophyceae</taxon>
        <taxon>CS clade</taxon>
        <taxon>Chlamydomonadales</taxon>
        <taxon>Volvocaceae</taxon>
        <taxon>Volvox</taxon>
    </lineage>
</organism>
<accession>A0ABQ5SA90</accession>
<reference evidence="2 3" key="1">
    <citation type="journal article" date="2023" name="IScience">
        <title>Expanded male sex-determining region conserved during the evolution of homothallism in the green alga Volvox.</title>
        <authorList>
            <person name="Yamamoto K."/>
            <person name="Matsuzaki R."/>
            <person name="Mahakham W."/>
            <person name="Heman W."/>
            <person name="Sekimoto H."/>
            <person name="Kawachi M."/>
            <person name="Minakuchi Y."/>
            <person name="Toyoda A."/>
            <person name="Nozaki H."/>
        </authorList>
    </citation>
    <scope>NUCLEOTIDE SEQUENCE [LARGE SCALE GENOMIC DNA]</scope>
    <source>
        <strain evidence="2 3">NIES-4468</strain>
    </source>
</reference>
<sequence length="482" mass="52123">MSAFGFVSNAAPCKAASFVSPATFVPVQSGFPSNRDNRRSTRWKTDPGQGACVRSSSSPVFNANTGSSTNKKLVLAPTGEKPLYLRDCRHFVNLTNGIEALPMLHELKLPYSFVRIQSTACEQQNLEALVAELDANLLLSLALGHCCLVYDCGSRGRDGTPRALWYGLEFVRYTLSKLWLRRPCPALLRGKNVSRHFDAQIRTFKQSTIRRLKYYAKYISPNTQEEGEEATATPLTLSLTPSNAGGGGVAAGDENGDKAAASRLQRLHLYGVYRPTNHDDDTSYYLHMLYKYQTGRAFHSPGHWCELPGLERIGREVQQNSQGPQALATVEDSGARHYKSQADKEADDQVSHVDGIACTGTASTCTASSLTNLYHGVDVIDAVDDTVVEGGPGSAANGYVSSVSDPAAESGGECSQRRGLSRCQFDMAVVGNMDEGLQGTAAEAGDDGDGEDVLSRYGFRFFRGGISPTEWSAKAVAVTMDE</sequence>
<gene>
    <name evidence="2" type="ORF">VaNZ11_010822</name>
</gene>
<name>A0ABQ5SA90_9CHLO</name>
<protein>
    <submittedName>
        <fullName evidence="2">Uncharacterized protein</fullName>
    </submittedName>
</protein>
<evidence type="ECO:0000313" key="3">
    <source>
        <dbReference type="Proteomes" id="UP001165090"/>
    </source>
</evidence>
<feature type="region of interest" description="Disordered" evidence="1">
    <location>
        <begin position="30"/>
        <end position="49"/>
    </location>
</feature>